<dbReference type="EC" id="5.6.2.4" evidence="5"/>
<evidence type="ECO:0000313" key="7">
    <source>
        <dbReference type="Proteomes" id="UP000283269"/>
    </source>
</evidence>
<reference evidence="6 7" key="1">
    <citation type="journal article" date="2018" name="Evol. Lett.">
        <title>Horizontal gene cluster transfer increased hallucinogenic mushroom diversity.</title>
        <authorList>
            <person name="Reynolds H.T."/>
            <person name="Vijayakumar V."/>
            <person name="Gluck-Thaler E."/>
            <person name="Korotkin H.B."/>
            <person name="Matheny P.B."/>
            <person name="Slot J.C."/>
        </authorList>
    </citation>
    <scope>NUCLEOTIDE SEQUENCE [LARGE SCALE GENOMIC DNA]</scope>
    <source>
        <strain evidence="6 7">2631</strain>
    </source>
</reference>
<dbReference type="OrthoDB" id="10261556at2759"/>
<evidence type="ECO:0000256" key="4">
    <source>
        <dbReference type="ARBA" id="ARBA00034617"/>
    </source>
</evidence>
<dbReference type="GO" id="GO:0009378">
    <property type="term" value="F:four-way junction helicase activity"/>
    <property type="evidence" value="ECO:0007669"/>
    <property type="project" value="TreeGrafter"/>
</dbReference>
<proteinExistence type="inferred from homology"/>
<dbReference type="PANTHER" id="PTHR13710">
    <property type="entry name" value="DNA HELICASE RECQ FAMILY MEMBER"/>
    <property type="match status" value="1"/>
</dbReference>
<dbReference type="Proteomes" id="UP000283269">
    <property type="component" value="Unassembled WGS sequence"/>
</dbReference>
<keyword evidence="2" id="KW-0238">DNA-binding</keyword>
<evidence type="ECO:0000256" key="5">
    <source>
        <dbReference type="ARBA" id="ARBA00034808"/>
    </source>
</evidence>
<evidence type="ECO:0000313" key="6">
    <source>
        <dbReference type="EMBL" id="PPQ94098.1"/>
    </source>
</evidence>
<evidence type="ECO:0000256" key="3">
    <source>
        <dbReference type="ARBA" id="ARBA00023235"/>
    </source>
</evidence>
<dbReference type="GO" id="GO:0005694">
    <property type="term" value="C:chromosome"/>
    <property type="evidence" value="ECO:0007669"/>
    <property type="project" value="TreeGrafter"/>
</dbReference>
<dbReference type="InterPro" id="IPR027417">
    <property type="entry name" value="P-loop_NTPase"/>
</dbReference>
<dbReference type="EMBL" id="NHYD01000466">
    <property type="protein sequence ID" value="PPQ94098.1"/>
    <property type="molecule type" value="Genomic_DNA"/>
</dbReference>
<dbReference type="GO" id="GO:0043138">
    <property type="term" value="F:3'-5' DNA helicase activity"/>
    <property type="evidence" value="ECO:0007669"/>
    <property type="project" value="UniProtKB-EC"/>
</dbReference>
<dbReference type="Gene3D" id="3.40.50.300">
    <property type="entry name" value="P-loop containing nucleotide triphosphate hydrolases"/>
    <property type="match status" value="1"/>
</dbReference>
<keyword evidence="3" id="KW-0413">Isomerase</keyword>
<dbReference type="PANTHER" id="PTHR13710:SF105">
    <property type="entry name" value="ATP-DEPENDENT DNA HELICASE Q1"/>
    <property type="match status" value="1"/>
</dbReference>
<accession>A0A409XTP1</accession>
<evidence type="ECO:0000256" key="2">
    <source>
        <dbReference type="ARBA" id="ARBA00023125"/>
    </source>
</evidence>
<dbReference type="InParanoid" id="A0A409XTP1"/>
<dbReference type="AlphaFoldDB" id="A0A409XTP1"/>
<dbReference type="STRING" id="93625.A0A409XTP1"/>
<dbReference type="GO" id="GO:0005737">
    <property type="term" value="C:cytoplasm"/>
    <property type="evidence" value="ECO:0007669"/>
    <property type="project" value="TreeGrafter"/>
</dbReference>
<sequence>MDASATLPDHVLNDVKSSLNLTKDVITIAITNERPNVALSVSDLCFLIPIDANCPEDIPVTIIYCNQQNTSEICADHTRDWAIEQGIDSGCIAYYHALICEKQKHDLKHLLGKGEVHILFSTTALGMAMWGLALTFCGFVQEAGRAARDLETEGEAILIVPKSVMKEKVTDLNLNEEIGVAAAEGEALNRPMNDTEYGTVEYALDNEGIRLEELDIFEIMEPNRPAAPATKSKQKCFRKNTSFCETQALLLYIQTKNCCHIIWNWFFNNAQKLGLVYGVTSMYKKKDGARCCDICQPHLFPIPHISSTSTCSG</sequence>
<comment type="catalytic activity">
    <reaction evidence="4">
        <text>Couples ATP hydrolysis with the unwinding of duplex DNA by translocating in the 3'-5' direction.</text>
        <dbReference type="EC" id="5.6.2.4"/>
    </reaction>
</comment>
<keyword evidence="7" id="KW-1185">Reference proteome</keyword>
<dbReference type="GO" id="GO:0000724">
    <property type="term" value="P:double-strand break repair via homologous recombination"/>
    <property type="evidence" value="ECO:0007669"/>
    <property type="project" value="TreeGrafter"/>
</dbReference>
<evidence type="ECO:0000256" key="1">
    <source>
        <dbReference type="ARBA" id="ARBA00005446"/>
    </source>
</evidence>
<gene>
    <name evidence="6" type="ORF">CVT25_009249</name>
</gene>
<protein>
    <recommendedName>
        <fullName evidence="5">DNA 3'-5' helicase</fullName>
        <ecNumber evidence="5">5.6.2.4</ecNumber>
    </recommendedName>
</protein>
<comment type="similarity">
    <text evidence="1">Belongs to the helicase family. RecQ subfamily.</text>
</comment>
<organism evidence="6 7">
    <name type="scientific">Psilocybe cyanescens</name>
    <dbReference type="NCBI Taxonomy" id="93625"/>
    <lineage>
        <taxon>Eukaryota</taxon>
        <taxon>Fungi</taxon>
        <taxon>Dikarya</taxon>
        <taxon>Basidiomycota</taxon>
        <taxon>Agaricomycotina</taxon>
        <taxon>Agaricomycetes</taxon>
        <taxon>Agaricomycetidae</taxon>
        <taxon>Agaricales</taxon>
        <taxon>Agaricineae</taxon>
        <taxon>Strophariaceae</taxon>
        <taxon>Psilocybe</taxon>
    </lineage>
</organism>
<comment type="caution">
    <text evidence="6">The sequence shown here is derived from an EMBL/GenBank/DDBJ whole genome shotgun (WGS) entry which is preliminary data.</text>
</comment>
<name>A0A409XTP1_PSICY</name>
<dbReference type="SUPFAM" id="SSF52540">
    <property type="entry name" value="P-loop containing nucleoside triphosphate hydrolases"/>
    <property type="match status" value="1"/>
</dbReference>
<dbReference type="GO" id="GO:0003677">
    <property type="term" value="F:DNA binding"/>
    <property type="evidence" value="ECO:0007669"/>
    <property type="project" value="UniProtKB-KW"/>
</dbReference>